<evidence type="ECO:0000256" key="2">
    <source>
        <dbReference type="SAM" id="SignalP"/>
    </source>
</evidence>
<evidence type="ECO:0000256" key="1">
    <source>
        <dbReference type="SAM" id="MobiDB-lite"/>
    </source>
</evidence>
<evidence type="ECO:0000313" key="4">
    <source>
        <dbReference type="Proteomes" id="UP000032232"/>
    </source>
</evidence>
<comment type="caution">
    <text evidence="3">The sequence shown here is derived from an EMBL/GenBank/DDBJ whole genome shotgun (WGS) entry which is preliminary data.</text>
</comment>
<feature type="region of interest" description="Disordered" evidence="1">
    <location>
        <begin position="25"/>
        <end position="45"/>
    </location>
</feature>
<dbReference type="AlphaFoldDB" id="A0A0D1CHK8"/>
<sequence length="45" mass="4800">MRKLILAAALLVPLQVAAGPFIPDLGPPIMWPEPTETTQSTKTGK</sequence>
<feature type="compositionally biased region" description="Polar residues" evidence="1">
    <location>
        <begin position="35"/>
        <end position="45"/>
    </location>
</feature>
<feature type="signal peptide" evidence="2">
    <location>
        <begin position="1"/>
        <end position="18"/>
    </location>
</feature>
<feature type="chain" id="PRO_5002244163" evidence="2">
    <location>
        <begin position="19"/>
        <end position="45"/>
    </location>
</feature>
<gene>
    <name evidence="3" type="ORF">jaqu_39790</name>
</gene>
<dbReference type="PATRIC" id="fig|935700.4.peg.4102"/>
<reference evidence="3 4" key="1">
    <citation type="submission" date="2015-02" db="EMBL/GenBank/DDBJ databases">
        <title>Genome Sequence of Jannaschia aquimarina DSM28248, a member of the Roseobacter clade.</title>
        <authorList>
            <person name="Voget S."/>
            <person name="Daniel R."/>
        </authorList>
    </citation>
    <scope>NUCLEOTIDE SEQUENCE [LARGE SCALE GENOMIC DNA]</scope>
    <source>
        <strain evidence="3 4">GSW-M26</strain>
    </source>
</reference>
<keyword evidence="2" id="KW-0732">Signal</keyword>
<evidence type="ECO:0000313" key="3">
    <source>
        <dbReference type="EMBL" id="KIT14187.1"/>
    </source>
</evidence>
<dbReference type="Proteomes" id="UP000032232">
    <property type="component" value="Unassembled WGS sequence"/>
</dbReference>
<keyword evidence="4" id="KW-1185">Reference proteome</keyword>
<organism evidence="3 4">
    <name type="scientific">Jannaschia aquimarina</name>
    <dbReference type="NCBI Taxonomy" id="935700"/>
    <lineage>
        <taxon>Bacteria</taxon>
        <taxon>Pseudomonadati</taxon>
        <taxon>Pseudomonadota</taxon>
        <taxon>Alphaproteobacteria</taxon>
        <taxon>Rhodobacterales</taxon>
        <taxon>Roseobacteraceae</taxon>
        <taxon>Jannaschia</taxon>
    </lineage>
</organism>
<dbReference type="EMBL" id="JYFE01000081">
    <property type="protein sequence ID" value="KIT14187.1"/>
    <property type="molecule type" value="Genomic_DNA"/>
</dbReference>
<name>A0A0D1CHK8_9RHOB</name>
<accession>A0A0D1CHK8</accession>
<proteinExistence type="predicted"/>
<dbReference type="RefSeq" id="WP_161793910.1">
    <property type="nucleotide sequence ID" value="NZ_FZPF01000001.1"/>
</dbReference>
<protein>
    <submittedName>
        <fullName evidence="3">Uncharacterized protein</fullName>
    </submittedName>
</protein>